<feature type="coiled-coil region" evidence="4">
    <location>
        <begin position="459"/>
        <end position="489"/>
    </location>
</feature>
<name>A0ABQ6G947_9BACL</name>
<comment type="caution">
    <text evidence="5">The sequence shown here is derived from an EMBL/GenBank/DDBJ whole genome shotgun (WGS) entry which is preliminary data.</text>
</comment>
<reference evidence="5 6" key="1">
    <citation type="submission" date="2023-03" db="EMBL/GenBank/DDBJ databases">
        <title>Draft genome sequence of the bacteria which degrade cell wall of Tricholomamatutake.</title>
        <authorList>
            <person name="Konishi Y."/>
            <person name="Fukuta Y."/>
            <person name="Shirasaka N."/>
        </authorList>
    </citation>
    <scope>NUCLEOTIDE SEQUENCE [LARGE SCALE GENOMIC DNA]</scope>
    <source>
        <strain evidence="6">mu1</strain>
    </source>
</reference>
<dbReference type="RefSeq" id="WP_284237738.1">
    <property type="nucleotide sequence ID" value="NZ_BSSQ01000005.1"/>
</dbReference>
<evidence type="ECO:0000256" key="3">
    <source>
        <dbReference type="ARBA" id="ARBA00013368"/>
    </source>
</evidence>
<comment type="subunit">
    <text evidence="2">Heterodimer of SbcC and SbcD.</text>
</comment>
<dbReference type="Gene3D" id="3.40.50.300">
    <property type="entry name" value="P-loop containing nucleotide triphosphate hydrolases"/>
    <property type="match status" value="2"/>
</dbReference>
<proteinExistence type="inferred from homology"/>
<evidence type="ECO:0000256" key="2">
    <source>
        <dbReference type="ARBA" id="ARBA00011322"/>
    </source>
</evidence>
<gene>
    <name evidence="5" type="ORF">MU1_13640</name>
</gene>
<dbReference type="Proteomes" id="UP001157114">
    <property type="component" value="Unassembled WGS sequence"/>
</dbReference>
<evidence type="ECO:0000256" key="1">
    <source>
        <dbReference type="ARBA" id="ARBA00006930"/>
    </source>
</evidence>
<comment type="similarity">
    <text evidence="1">Belongs to the SMC family. SbcC subfamily.</text>
</comment>
<dbReference type="PANTHER" id="PTHR32114">
    <property type="entry name" value="ABC TRANSPORTER ABCH.3"/>
    <property type="match status" value="1"/>
</dbReference>
<evidence type="ECO:0000313" key="6">
    <source>
        <dbReference type="Proteomes" id="UP001157114"/>
    </source>
</evidence>
<protein>
    <recommendedName>
        <fullName evidence="3">Nuclease SbcCD subunit C</fullName>
    </recommendedName>
</protein>
<dbReference type="PANTHER" id="PTHR32114:SF2">
    <property type="entry name" value="ABC TRANSPORTER ABCH.3"/>
    <property type="match status" value="1"/>
</dbReference>
<evidence type="ECO:0000313" key="5">
    <source>
        <dbReference type="EMBL" id="GLX67020.1"/>
    </source>
</evidence>
<accession>A0ABQ6G947</accession>
<sequence length="891" mass="102580">MSKFTKLKNDFNNFILSNDSNFFSTNEIKIINLVIAKFDEIAEVGTSGGNRRAKLLKELFIHEWKNVSPQLNIVNPNTPTTSFPIKHLKKIEIENFRGFSQAFSHEFPKPYTLIFGSNGTGKTSFCEALEYSLLGYLSEAESKRYDSSKYIVNFTTGKGQKPKLTVIDNNDNEILVTPSPNLYHFCFIEKNRIDGFARISANTPANQTQMLSTLLGLEDFNQFVSGFTENIENYINIHETDGLKYKDLAQKTRETDSDKSSIEINNNNLSKLLIEKEHLIKESKLTMTFQELDTYIHGYEPNSGRLFEVENEIQNISSARYESNSLKNITDNIDDILLFSEEYKQIKAELDRSRDQVSYKQLFTAVNELRELSEDKCPVCQTPVTEVLINPFDHAIKKLSELSILAQMEDKLESISEEIIAKTTQLLSDINLKVRYAKELSSSIQFIFTKDLLINELKLSNINDKIINVQELINEITRNKEALEVIEELLNFKNMEFEKSSHRKAALQEEKQTLQVISNKIKTILTKESTYQNLINDANVKLNSFVKNNEELLREVEAEKEQIAINKQFVAAYKSILLKLKKYNLDLPVKLISNLNDLTRDFYNEINKHDADFELIEKIELPVKPEDRINAYFKDNPAKAVDALHVLSEGHVRCLGLSLLLSKIVRDNINIIIFDDVVNAIDDDHRGGIRELLFNSPLVNNKQIILTSHAEEFIKDLENQVGKKQHNNLISRVTFLPPENRIIRTDNISTSHYLTNAKSFLERSQKRDCLRYCRSALENINSSLWKRLARTYNTLISVQIRHPKGMPDTMSAALGLSKLMKDLKKKEGILKFDRIIETYDFLTGLETTNNTAWNYLNKGTHEEEELFEFDSLIVKKIYEYIEILDNEAKAV</sequence>
<keyword evidence="6" id="KW-1185">Reference proteome</keyword>
<dbReference type="InterPro" id="IPR027417">
    <property type="entry name" value="P-loop_NTPase"/>
</dbReference>
<keyword evidence="4" id="KW-0175">Coiled coil</keyword>
<dbReference type="EMBL" id="BSSQ01000005">
    <property type="protein sequence ID" value="GLX67020.1"/>
    <property type="molecule type" value="Genomic_DNA"/>
</dbReference>
<feature type="coiled-coil region" evidence="4">
    <location>
        <begin position="535"/>
        <end position="566"/>
    </location>
</feature>
<organism evidence="5 6">
    <name type="scientific">Paenibacillus glycanilyticus</name>
    <dbReference type="NCBI Taxonomy" id="126569"/>
    <lineage>
        <taxon>Bacteria</taxon>
        <taxon>Bacillati</taxon>
        <taxon>Bacillota</taxon>
        <taxon>Bacilli</taxon>
        <taxon>Bacillales</taxon>
        <taxon>Paenibacillaceae</taxon>
        <taxon>Paenibacillus</taxon>
    </lineage>
</organism>
<dbReference type="SUPFAM" id="SSF52540">
    <property type="entry name" value="P-loop containing nucleoside triphosphate hydrolases"/>
    <property type="match status" value="1"/>
</dbReference>
<evidence type="ECO:0000256" key="4">
    <source>
        <dbReference type="SAM" id="Coils"/>
    </source>
</evidence>